<keyword evidence="3" id="KW-1185">Reference proteome</keyword>
<proteinExistence type="predicted"/>
<gene>
    <name evidence="2" type="ORF">CLR69_08240</name>
</gene>
<organism evidence="2 3">
    <name type="scientific">Pectobacterium zantedeschiae</name>
    <dbReference type="NCBI Taxonomy" id="2034769"/>
    <lineage>
        <taxon>Bacteria</taxon>
        <taxon>Pseudomonadati</taxon>
        <taxon>Pseudomonadota</taxon>
        <taxon>Gammaproteobacteria</taxon>
        <taxon>Enterobacterales</taxon>
        <taxon>Pectobacteriaceae</taxon>
        <taxon>Pectobacterium</taxon>
    </lineage>
</organism>
<dbReference type="RefSeq" id="WP_129713235.1">
    <property type="nucleotide sequence ID" value="NZ_JBEHFA010000003.1"/>
</dbReference>
<comment type="caution">
    <text evidence="2">The sequence shown here is derived from an EMBL/GenBank/DDBJ whole genome shotgun (WGS) entry which is preliminary data.</text>
</comment>
<evidence type="ECO:0000313" key="3">
    <source>
        <dbReference type="Proteomes" id="UP001138460"/>
    </source>
</evidence>
<feature type="transmembrane region" description="Helical" evidence="1">
    <location>
        <begin position="31"/>
        <end position="58"/>
    </location>
</feature>
<dbReference type="EMBL" id="NWTM01000001">
    <property type="protein sequence ID" value="RYC44974.1"/>
    <property type="molecule type" value="Genomic_DNA"/>
</dbReference>
<dbReference type="AlphaFoldDB" id="A0A9X8JM32"/>
<name>A0A9X8JM32_9GAMM</name>
<keyword evidence="1" id="KW-0812">Transmembrane</keyword>
<protein>
    <submittedName>
        <fullName evidence="2">Uncharacterized protein</fullName>
    </submittedName>
</protein>
<dbReference type="Proteomes" id="UP001138460">
    <property type="component" value="Unassembled WGS sequence"/>
</dbReference>
<sequence length="114" mass="12504">MQPCTVALSDFVYPYTEALTIIAQRKNTLGLFFLVFFVVAAASPLTRAVGGLLIAMISGNDCGIPLHLYVLHASAANISQFIFRSACRKYSIHADWQWITNDINLSSTSGSRYA</sequence>
<keyword evidence="1" id="KW-1133">Transmembrane helix</keyword>
<keyword evidence="1" id="KW-0472">Membrane</keyword>
<evidence type="ECO:0000313" key="2">
    <source>
        <dbReference type="EMBL" id="RYC44974.1"/>
    </source>
</evidence>
<evidence type="ECO:0000256" key="1">
    <source>
        <dbReference type="SAM" id="Phobius"/>
    </source>
</evidence>
<accession>A0A9X8JM32</accession>
<reference evidence="2 3" key="1">
    <citation type="journal article" date="2018" name="Syst. Appl. Microbiol.">
        <title>Pectobacterium zantedeschiae sp. nov. a new species of a soft rot pathogen isolated from Calla lily (Zantedeschia spp.).</title>
        <authorList>
            <person name="Waleron M."/>
            <person name="Misztak A."/>
            <person name="Waleron M."/>
            <person name="Franczuk M."/>
            <person name="Jonca J."/>
            <person name="Wielgomas B."/>
            <person name="Mikicinski A."/>
            <person name="Popovic T."/>
            <person name="Waleron K."/>
        </authorList>
    </citation>
    <scope>NUCLEOTIDE SEQUENCE [LARGE SCALE GENOMIC DNA]</scope>
    <source>
        <strain evidence="2 3">9M</strain>
    </source>
</reference>